<dbReference type="AlphaFoldDB" id="A0AAN0VI30"/>
<dbReference type="Pfam" id="PF04832">
    <property type="entry name" value="SOUL"/>
    <property type="match status" value="1"/>
</dbReference>
<dbReference type="Proteomes" id="UP000028680">
    <property type="component" value="Chromosome"/>
</dbReference>
<dbReference type="InterPro" id="IPR011256">
    <property type="entry name" value="Reg_factor_effector_dom_sf"/>
</dbReference>
<dbReference type="PANTHER" id="PTHR11220:SF1">
    <property type="entry name" value="HEME-BINDING PROTEIN 2"/>
    <property type="match status" value="1"/>
</dbReference>
<dbReference type="Gene3D" id="3.20.80.10">
    <property type="entry name" value="Regulatory factor, effector binding domain"/>
    <property type="match status" value="1"/>
</dbReference>
<reference evidence="1 2" key="1">
    <citation type="journal article" date="2014" name="ISME J.">
        <title>Adaptation of an abundant Roseobacter RCA organism to pelagic systems revealed by genomic and transcriptomic analyses.</title>
        <authorList>
            <person name="Voget S."/>
            <person name="Wemheuer B."/>
            <person name="Brinkhoff T."/>
            <person name="Vollmers J."/>
            <person name="Dietrich S."/>
            <person name="Giebel H.A."/>
            <person name="Beardsley C."/>
            <person name="Sardemann C."/>
            <person name="Bakenhus I."/>
            <person name="Billerbeck S."/>
            <person name="Daniel R."/>
            <person name="Simon M."/>
        </authorList>
    </citation>
    <scope>NUCLEOTIDE SEQUENCE [LARGE SCALE GENOMIC DNA]</scope>
    <source>
        <strain evidence="1 2">RCA23</strain>
    </source>
</reference>
<proteinExistence type="predicted"/>
<name>A0AAN0VI30_9RHOB</name>
<evidence type="ECO:0000313" key="1">
    <source>
        <dbReference type="EMBL" id="AII86722.1"/>
    </source>
</evidence>
<evidence type="ECO:0000313" key="2">
    <source>
        <dbReference type="Proteomes" id="UP000028680"/>
    </source>
</evidence>
<organism evidence="1 2">
    <name type="scientific">Planktomarina temperata RCA23</name>
    <dbReference type="NCBI Taxonomy" id="666509"/>
    <lineage>
        <taxon>Bacteria</taxon>
        <taxon>Pseudomonadati</taxon>
        <taxon>Pseudomonadota</taxon>
        <taxon>Alphaproteobacteria</taxon>
        <taxon>Rhodobacterales</taxon>
        <taxon>Paracoccaceae</taxon>
        <taxon>Planktomarina</taxon>
    </lineage>
</organism>
<dbReference type="RefSeq" id="WP_201770478.1">
    <property type="nucleotide sequence ID" value="NZ_CP003984.1"/>
</dbReference>
<keyword evidence="2" id="KW-1185">Reference proteome</keyword>
<sequence length="199" mass="22570">MEGKNVNMLLKTSIYHFIIAALTIFFLSTSNAMAYEEPEYKLIKSTDIYEIRQYQDRLAVETTQSQSQNGAFRRLFNYISGSNESSSKIAMTVPVIQSKDSSGASMIFFLPKSFTKQSAPLPDGDDVKLITVKGGFYAVTKYSGRSTDQNFIKHSALLFEALRKDNILTIGDPMMATYNGPFTLPFMRRNEAMYRVNWK</sequence>
<dbReference type="KEGG" id="ptp:RCA23_c11740"/>
<accession>A0AAN0VI30</accession>
<dbReference type="SUPFAM" id="SSF55136">
    <property type="entry name" value="Probable bacterial effector-binding domain"/>
    <property type="match status" value="1"/>
</dbReference>
<protein>
    <submittedName>
        <fullName evidence="1">SOUL heme-binding protein</fullName>
    </submittedName>
</protein>
<dbReference type="EMBL" id="CP003984">
    <property type="protein sequence ID" value="AII86722.1"/>
    <property type="molecule type" value="Genomic_DNA"/>
</dbReference>
<dbReference type="InterPro" id="IPR006917">
    <property type="entry name" value="SOUL_heme-bd"/>
</dbReference>
<dbReference type="PANTHER" id="PTHR11220">
    <property type="entry name" value="HEME-BINDING PROTEIN-RELATED"/>
    <property type="match status" value="1"/>
</dbReference>
<gene>
    <name evidence="1" type="ORF">RCA23_c11740</name>
</gene>